<reference evidence="2" key="1">
    <citation type="journal article" date="2017" name="Genome Biol.">
        <title>Comparative genomics reveals high biological diversity and specific adaptations in the industrially and medically important fungal genus Aspergillus.</title>
        <authorList>
            <person name="de Vries R.P."/>
            <person name="Riley R."/>
            <person name="Wiebenga A."/>
            <person name="Aguilar-Osorio G."/>
            <person name="Amillis S."/>
            <person name="Uchima C.A."/>
            <person name="Anderluh G."/>
            <person name="Asadollahi M."/>
            <person name="Askin M."/>
            <person name="Barry K."/>
            <person name="Battaglia E."/>
            <person name="Bayram O."/>
            <person name="Benocci T."/>
            <person name="Braus-Stromeyer S.A."/>
            <person name="Caldana C."/>
            <person name="Canovas D."/>
            <person name="Cerqueira G.C."/>
            <person name="Chen F."/>
            <person name="Chen W."/>
            <person name="Choi C."/>
            <person name="Clum A."/>
            <person name="Dos Santos R.A."/>
            <person name="Damasio A.R."/>
            <person name="Diallinas G."/>
            <person name="Emri T."/>
            <person name="Fekete E."/>
            <person name="Flipphi M."/>
            <person name="Freyberg S."/>
            <person name="Gallo A."/>
            <person name="Gournas C."/>
            <person name="Habgood R."/>
            <person name="Hainaut M."/>
            <person name="Harispe M.L."/>
            <person name="Henrissat B."/>
            <person name="Hilden K.S."/>
            <person name="Hope R."/>
            <person name="Hossain A."/>
            <person name="Karabika E."/>
            <person name="Karaffa L."/>
            <person name="Karanyi Z."/>
            <person name="Krasevec N."/>
            <person name="Kuo A."/>
            <person name="Kusch H."/>
            <person name="LaButti K."/>
            <person name="Lagendijk E.L."/>
            <person name="Lapidus A."/>
            <person name="Levasseur A."/>
            <person name="Lindquist E."/>
            <person name="Lipzen A."/>
            <person name="Logrieco A.F."/>
            <person name="MacCabe A."/>
            <person name="Maekelae M.R."/>
            <person name="Malavazi I."/>
            <person name="Melin P."/>
            <person name="Meyer V."/>
            <person name="Mielnichuk N."/>
            <person name="Miskei M."/>
            <person name="Molnar A.P."/>
            <person name="Mule G."/>
            <person name="Ngan C.Y."/>
            <person name="Orejas M."/>
            <person name="Orosz E."/>
            <person name="Ouedraogo J.P."/>
            <person name="Overkamp K.M."/>
            <person name="Park H.-S."/>
            <person name="Perrone G."/>
            <person name="Piumi F."/>
            <person name="Punt P.J."/>
            <person name="Ram A.F."/>
            <person name="Ramon A."/>
            <person name="Rauscher S."/>
            <person name="Record E."/>
            <person name="Riano-Pachon D.M."/>
            <person name="Robert V."/>
            <person name="Roehrig J."/>
            <person name="Ruller R."/>
            <person name="Salamov A."/>
            <person name="Salih N.S."/>
            <person name="Samson R.A."/>
            <person name="Sandor E."/>
            <person name="Sanguinetti M."/>
            <person name="Schuetze T."/>
            <person name="Sepcic K."/>
            <person name="Shelest E."/>
            <person name="Sherlock G."/>
            <person name="Sophianopoulou V."/>
            <person name="Squina F.M."/>
            <person name="Sun H."/>
            <person name="Susca A."/>
            <person name="Todd R.B."/>
            <person name="Tsang A."/>
            <person name="Unkles S.E."/>
            <person name="van de Wiele N."/>
            <person name="van Rossen-Uffink D."/>
            <person name="Oliveira J.V."/>
            <person name="Vesth T.C."/>
            <person name="Visser J."/>
            <person name="Yu J.-H."/>
            <person name="Zhou M."/>
            <person name="Andersen M.R."/>
            <person name="Archer D.B."/>
            <person name="Baker S.E."/>
            <person name="Benoit I."/>
            <person name="Brakhage A.A."/>
            <person name="Braus G.H."/>
            <person name="Fischer R."/>
            <person name="Frisvad J.C."/>
            <person name="Goldman G.H."/>
            <person name="Houbraken J."/>
            <person name="Oakley B."/>
            <person name="Pocsi I."/>
            <person name="Scazzocchio C."/>
            <person name="Seiboth B."/>
            <person name="vanKuyk P.A."/>
            <person name="Wortman J."/>
            <person name="Dyer P.S."/>
            <person name="Grigoriev I.V."/>
        </authorList>
    </citation>
    <scope>NUCLEOTIDE SEQUENCE [LARGE SCALE GENOMIC DNA]</scope>
    <source>
        <strain evidence="2">CBS 106.47</strain>
    </source>
</reference>
<dbReference type="AlphaFoldDB" id="A0A1M3TLH2"/>
<dbReference type="EMBL" id="KV878240">
    <property type="protein sequence ID" value="OJZ87504.1"/>
    <property type="molecule type" value="Genomic_DNA"/>
</dbReference>
<dbReference type="VEuPathDB" id="FungiDB:ASPFODRAFT_45179"/>
<sequence>MTAGFIVVLGLDDPTSADSPTLVKGGGGDAIGGSRCESIVLSAPSFVNWEVNLLNQKIPIAITVIATTSTHAVGMFASAPDINQIDERHPRIERKE</sequence>
<accession>A0A1M3TLH2</accession>
<name>A0A1M3TLH2_ASPLC</name>
<evidence type="ECO:0000313" key="1">
    <source>
        <dbReference type="EMBL" id="OJZ87504.1"/>
    </source>
</evidence>
<dbReference type="Proteomes" id="UP000184063">
    <property type="component" value="Unassembled WGS sequence"/>
</dbReference>
<organism evidence="1 2">
    <name type="scientific">Aspergillus luchuensis (strain CBS 106.47)</name>
    <dbReference type="NCBI Taxonomy" id="1137211"/>
    <lineage>
        <taxon>Eukaryota</taxon>
        <taxon>Fungi</taxon>
        <taxon>Dikarya</taxon>
        <taxon>Ascomycota</taxon>
        <taxon>Pezizomycotina</taxon>
        <taxon>Eurotiomycetes</taxon>
        <taxon>Eurotiomycetidae</taxon>
        <taxon>Eurotiales</taxon>
        <taxon>Aspergillaceae</taxon>
        <taxon>Aspergillus</taxon>
        <taxon>Aspergillus subgen. Circumdati</taxon>
    </lineage>
</organism>
<proteinExistence type="predicted"/>
<evidence type="ECO:0000313" key="2">
    <source>
        <dbReference type="Proteomes" id="UP000184063"/>
    </source>
</evidence>
<protein>
    <submittedName>
        <fullName evidence="1">Uncharacterized protein</fullName>
    </submittedName>
</protein>
<gene>
    <name evidence="1" type="ORF">ASPFODRAFT_45179</name>
</gene>